<feature type="compositionally biased region" description="Basic and acidic residues" evidence="1">
    <location>
        <begin position="67"/>
        <end position="76"/>
    </location>
</feature>
<dbReference type="Proteomes" id="UP000007648">
    <property type="component" value="Unassembled WGS sequence"/>
</dbReference>
<name>A0A7N4P4V0_SARHA</name>
<organism evidence="2 3">
    <name type="scientific">Sarcophilus harrisii</name>
    <name type="common">Tasmanian devil</name>
    <name type="synonym">Sarcophilus laniarius</name>
    <dbReference type="NCBI Taxonomy" id="9305"/>
    <lineage>
        <taxon>Eukaryota</taxon>
        <taxon>Metazoa</taxon>
        <taxon>Chordata</taxon>
        <taxon>Craniata</taxon>
        <taxon>Vertebrata</taxon>
        <taxon>Euteleostomi</taxon>
        <taxon>Mammalia</taxon>
        <taxon>Metatheria</taxon>
        <taxon>Dasyuromorphia</taxon>
        <taxon>Dasyuridae</taxon>
        <taxon>Sarcophilus</taxon>
    </lineage>
</organism>
<reference evidence="2 3" key="1">
    <citation type="journal article" date="2011" name="Proc. Natl. Acad. Sci. U.S.A.">
        <title>Genetic diversity and population structure of the endangered marsupial Sarcophilus harrisii (Tasmanian devil).</title>
        <authorList>
            <person name="Miller W."/>
            <person name="Hayes V.M."/>
            <person name="Ratan A."/>
            <person name="Petersen D.C."/>
            <person name="Wittekindt N.E."/>
            <person name="Miller J."/>
            <person name="Walenz B."/>
            <person name="Knight J."/>
            <person name="Qi J."/>
            <person name="Zhao F."/>
            <person name="Wang Q."/>
            <person name="Bedoya-Reina O.C."/>
            <person name="Katiyar N."/>
            <person name="Tomsho L.P."/>
            <person name="Kasson L.M."/>
            <person name="Hardie R.A."/>
            <person name="Woodbridge P."/>
            <person name="Tindall E.A."/>
            <person name="Bertelsen M.F."/>
            <person name="Dixon D."/>
            <person name="Pyecroft S."/>
            <person name="Helgen K.M."/>
            <person name="Lesk A.M."/>
            <person name="Pringle T.H."/>
            <person name="Patterson N."/>
            <person name="Zhang Y."/>
            <person name="Kreiss A."/>
            <person name="Woods G.M."/>
            <person name="Jones M.E."/>
            <person name="Schuster S.C."/>
        </authorList>
    </citation>
    <scope>NUCLEOTIDE SEQUENCE [LARGE SCALE GENOMIC DNA]</scope>
</reference>
<keyword evidence="3" id="KW-1185">Reference proteome</keyword>
<feature type="compositionally biased region" description="Basic and acidic residues" evidence="1">
    <location>
        <begin position="273"/>
        <end position="286"/>
    </location>
</feature>
<evidence type="ECO:0000313" key="3">
    <source>
        <dbReference type="Proteomes" id="UP000007648"/>
    </source>
</evidence>
<feature type="compositionally biased region" description="Basic and acidic residues" evidence="1">
    <location>
        <begin position="143"/>
        <end position="171"/>
    </location>
</feature>
<feature type="compositionally biased region" description="Basic and acidic residues" evidence="1">
    <location>
        <begin position="109"/>
        <end position="120"/>
    </location>
</feature>
<gene>
    <name evidence="2" type="primary">LAD1</name>
</gene>
<protein>
    <submittedName>
        <fullName evidence="2">Ladinin 1</fullName>
    </submittedName>
</protein>
<feature type="compositionally biased region" description="Polar residues" evidence="1">
    <location>
        <begin position="173"/>
        <end position="187"/>
    </location>
</feature>
<dbReference type="GO" id="GO:0005198">
    <property type="term" value="F:structural molecule activity"/>
    <property type="evidence" value="ECO:0007669"/>
    <property type="project" value="InterPro"/>
</dbReference>
<feature type="compositionally biased region" description="Basic and acidic residues" evidence="1">
    <location>
        <begin position="390"/>
        <end position="411"/>
    </location>
</feature>
<feature type="region of interest" description="Disordered" evidence="1">
    <location>
        <begin position="1"/>
        <end position="291"/>
    </location>
</feature>
<dbReference type="PANTHER" id="PTHR12392:SF0">
    <property type="entry name" value="LADININ-1"/>
    <property type="match status" value="1"/>
</dbReference>
<accession>A0A7N4P4V0</accession>
<sequence>MSIKRKNWSALSSLARQRTLEDEEEQERERRRRHRNLSSTTDDEAPKVAHNGDQPTVERLPSLEESEVPKRHSSIKDEEDENFQAVLRTRQERRLRRQAMEASQSSIKEQLEVEKKKDSQNTEPATQEPSVPQKDMVPPPRRRLSEKQRGPWAIDEKSSEGGETKTVKALDQKTVSTPEKTPAQDQTAPERKRSTEKMPAPNQATPEKTFTSEKIPAQDQTDPERKKSTEKMLAPNQATPEKTFTSEKIPAQDQTAPERKRASEKTLPQDQTTPEKKLTSEKRSAFEKASFTEKTLVPEEALAPKKVLAGEKALTSVKTSSLEKVLVSEKGSVSEESLIPKKLSTRERALVFERTSAQEKALIPEKGSVREKVIASRKLGLEQPPVQTPEQKDSEKDVTEKKEPKRRETLEKSPSSEAPREEMKSEPQPVASRFRPFTLQMSTRKENPETTFTRSASVRLPSNTVKLGEKLERYHTAIQRSASVKSPGSSRTEFFVAPVGVASKRSLFEKEQVRNSKAEPALSRKEYLRLSDVKTSRLNLWISRTQDSGGDQDSQDIKKEAVTTKKNSWGKQATSPPDSQI</sequence>
<dbReference type="InterPro" id="IPR017404">
    <property type="entry name" value="Ladinin_1"/>
</dbReference>
<reference evidence="2" key="2">
    <citation type="submission" date="2025-08" db="UniProtKB">
        <authorList>
            <consortium name="Ensembl"/>
        </authorList>
    </citation>
    <scope>IDENTIFICATION</scope>
</reference>
<dbReference type="AlphaFoldDB" id="A0A7N4P4V0"/>
<feature type="compositionally biased region" description="Polar residues" evidence="1">
    <location>
        <begin position="564"/>
        <end position="581"/>
    </location>
</feature>
<feature type="compositionally biased region" description="Polar residues" evidence="1">
    <location>
        <begin position="121"/>
        <end position="130"/>
    </location>
</feature>
<proteinExistence type="predicted"/>
<feature type="region of interest" description="Disordered" evidence="1">
    <location>
        <begin position="374"/>
        <end position="455"/>
    </location>
</feature>
<dbReference type="GeneTree" id="ENSGT00390000005256"/>
<evidence type="ECO:0000256" key="1">
    <source>
        <dbReference type="SAM" id="MobiDB-lite"/>
    </source>
</evidence>
<dbReference type="PANTHER" id="PTHR12392">
    <property type="entry name" value="LADININ 1"/>
    <property type="match status" value="1"/>
</dbReference>
<dbReference type="Ensembl" id="ENSSHAT00000034587.1">
    <property type="protein sequence ID" value="ENSSHAP00000033045.1"/>
    <property type="gene ID" value="ENSSHAG00000028054.1"/>
</dbReference>
<feature type="region of interest" description="Disordered" evidence="1">
    <location>
        <begin position="543"/>
        <end position="581"/>
    </location>
</feature>
<evidence type="ECO:0000313" key="2">
    <source>
        <dbReference type="Ensembl" id="ENSSHAP00000033045.1"/>
    </source>
</evidence>
<reference evidence="2" key="3">
    <citation type="submission" date="2025-09" db="UniProtKB">
        <authorList>
            <consortium name="Ensembl"/>
        </authorList>
    </citation>
    <scope>IDENTIFICATION</scope>
</reference>